<sequence length="214" mass="24327">MAICDANYNFLYCDVGVQGRIADGGVFASTDFCSALQNNKLNLPNARSLPGRQINVPFVIVADDAFALSGNVMKPFPGKHFKGSVERAYNYRHSRARRVIENAFGILSAVFRVLRKPMLLAPDKVTQVVLSCVYLHNFLRRNRKSRDIYSPPSAFDREDDNGNLIQGEWRRDNIELGSLRNCSTNNRNLDGITIRNEFAQYFHNQPLSWQHRCA</sequence>
<feature type="domain" description="DDE Tnp4" evidence="3">
    <location>
        <begin position="2"/>
        <end position="137"/>
    </location>
</feature>
<evidence type="ECO:0000256" key="1">
    <source>
        <dbReference type="ARBA" id="ARBA00001968"/>
    </source>
</evidence>
<dbReference type="AlphaFoldDB" id="A0AAN7ZG10"/>
<dbReference type="EMBL" id="JAVRBK010000004">
    <property type="protein sequence ID" value="KAK5644915.1"/>
    <property type="molecule type" value="Genomic_DNA"/>
</dbReference>
<gene>
    <name evidence="4" type="ORF">RI129_006215</name>
</gene>
<comment type="cofactor">
    <cofactor evidence="1">
        <name>a divalent metal cation</name>
        <dbReference type="ChEBI" id="CHEBI:60240"/>
    </cofactor>
</comment>
<keyword evidence="2" id="KW-0479">Metal-binding</keyword>
<accession>A0AAN7ZG10</accession>
<dbReference type="Pfam" id="PF13359">
    <property type="entry name" value="DDE_Tnp_4"/>
    <property type="match status" value="1"/>
</dbReference>
<reference evidence="4 5" key="1">
    <citation type="journal article" date="2024" name="Insects">
        <title>An Improved Chromosome-Level Genome Assembly of the Firefly Pyrocoelia pectoralis.</title>
        <authorList>
            <person name="Fu X."/>
            <person name="Meyer-Rochow V.B."/>
            <person name="Ballantyne L."/>
            <person name="Zhu X."/>
        </authorList>
    </citation>
    <scope>NUCLEOTIDE SEQUENCE [LARGE SCALE GENOMIC DNA]</scope>
    <source>
        <tissue evidence="4">Whole body</tissue>
    </source>
</reference>
<name>A0AAN7ZG10_9COLE</name>
<evidence type="ECO:0000259" key="3">
    <source>
        <dbReference type="Pfam" id="PF13359"/>
    </source>
</evidence>
<proteinExistence type="predicted"/>
<dbReference type="InterPro" id="IPR027806">
    <property type="entry name" value="HARBI1_dom"/>
</dbReference>
<evidence type="ECO:0000256" key="2">
    <source>
        <dbReference type="ARBA" id="ARBA00022723"/>
    </source>
</evidence>
<evidence type="ECO:0000313" key="4">
    <source>
        <dbReference type="EMBL" id="KAK5644915.1"/>
    </source>
</evidence>
<comment type="caution">
    <text evidence="4">The sequence shown here is derived from an EMBL/GenBank/DDBJ whole genome shotgun (WGS) entry which is preliminary data.</text>
</comment>
<dbReference type="GO" id="GO:0046872">
    <property type="term" value="F:metal ion binding"/>
    <property type="evidence" value="ECO:0007669"/>
    <property type="project" value="UniProtKB-KW"/>
</dbReference>
<dbReference type="Proteomes" id="UP001329430">
    <property type="component" value="Chromosome 4"/>
</dbReference>
<keyword evidence="5" id="KW-1185">Reference proteome</keyword>
<organism evidence="4 5">
    <name type="scientific">Pyrocoelia pectoralis</name>
    <dbReference type="NCBI Taxonomy" id="417401"/>
    <lineage>
        <taxon>Eukaryota</taxon>
        <taxon>Metazoa</taxon>
        <taxon>Ecdysozoa</taxon>
        <taxon>Arthropoda</taxon>
        <taxon>Hexapoda</taxon>
        <taxon>Insecta</taxon>
        <taxon>Pterygota</taxon>
        <taxon>Neoptera</taxon>
        <taxon>Endopterygota</taxon>
        <taxon>Coleoptera</taxon>
        <taxon>Polyphaga</taxon>
        <taxon>Elateriformia</taxon>
        <taxon>Elateroidea</taxon>
        <taxon>Lampyridae</taxon>
        <taxon>Lampyrinae</taxon>
        <taxon>Pyrocoelia</taxon>
    </lineage>
</organism>
<evidence type="ECO:0000313" key="5">
    <source>
        <dbReference type="Proteomes" id="UP001329430"/>
    </source>
</evidence>
<protein>
    <recommendedName>
        <fullName evidence="3">DDE Tnp4 domain-containing protein</fullName>
    </recommendedName>
</protein>